<organism evidence="1 2">
    <name type="scientific">Datura stramonium</name>
    <name type="common">Jimsonweed</name>
    <name type="synonym">Common thornapple</name>
    <dbReference type="NCBI Taxonomy" id="4076"/>
    <lineage>
        <taxon>Eukaryota</taxon>
        <taxon>Viridiplantae</taxon>
        <taxon>Streptophyta</taxon>
        <taxon>Embryophyta</taxon>
        <taxon>Tracheophyta</taxon>
        <taxon>Spermatophyta</taxon>
        <taxon>Magnoliopsida</taxon>
        <taxon>eudicotyledons</taxon>
        <taxon>Gunneridae</taxon>
        <taxon>Pentapetalae</taxon>
        <taxon>asterids</taxon>
        <taxon>lamiids</taxon>
        <taxon>Solanales</taxon>
        <taxon>Solanaceae</taxon>
        <taxon>Solanoideae</taxon>
        <taxon>Datureae</taxon>
        <taxon>Datura</taxon>
    </lineage>
</organism>
<protein>
    <submittedName>
        <fullName evidence="1">Uncharacterized protein</fullName>
    </submittedName>
</protein>
<keyword evidence="2" id="KW-1185">Reference proteome</keyword>
<evidence type="ECO:0000313" key="1">
    <source>
        <dbReference type="EMBL" id="MCD9559821.1"/>
    </source>
</evidence>
<dbReference type="Proteomes" id="UP000823775">
    <property type="component" value="Unassembled WGS sequence"/>
</dbReference>
<proteinExistence type="predicted"/>
<sequence length="130" mass="13930">MGTMPVTDPSSRLSRGCECEGYDHLACRQARRPKGYRVPTTIPEVLAPAELMCSKCGKSRTESMFGRFILLPTEVAKGGPGMCGNAHWPGKAVAEAPGCSSGYHSAAAIHVYVGDPRVAFTSYHQSQDAR</sequence>
<evidence type="ECO:0000313" key="2">
    <source>
        <dbReference type="Proteomes" id="UP000823775"/>
    </source>
</evidence>
<accession>A0ABS8UND6</accession>
<name>A0ABS8UND6_DATST</name>
<gene>
    <name evidence="1" type="ORF">HAX54_018124</name>
</gene>
<reference evidence="1 2" key="1">
    <citation type="journal article" date="2021" name="BMC Genomics">
        <title>Datura genome reveals duplications of psychoactive alkaloid biosynthetic genes and high mutation rate following tissue culture.</title>
        <authorList>
            <person name="Rajewski A."/>
            <person name="Carter-House D."/>
            <person name="Stajich J."/>
            <person name="Litt A."/>
        </authorList>
    </citation>
    <scope>NUCLEOTIDE SEQUENCE [LARGE SCALE GENOMIC DNA]</scope>
    <source>
        <strain evidence="1">AR-01</strain>
    </source>
</reference>
<dbReference type="EMBL" id="JACEIK010002228">
    <property type="protein sequence ID" value="MCD9559821.1"/>
    <property type="molecule type" value="Genomic_DNA"/>
</dbReference>
<comment type="caution">
    <text evidence="1">The sequence shown here is derived from an EMBL/GenBank/DDBJ whole genome shotgun (WGS) entry which is preliminary data.</text>
</comment>